<accession>A0A8S8XHF7</accession>
<gene>
    <name evidence="6" type="ORF">TMPK1_36680</name>
</gene>
<keyword evidence="4" id="KW-0472">Membrane</keyword>
<keyword evidence="3" id="KW-0067">ATP-binding</keyword>
<feature type="transmembrane region" description="Helical" evidence="4">
    <location>
        <begin position="12"/>
        <end position="33"/>
    </location>
</feature>
<keyword evidence="4" id="KW-1133">Transmembrane helix</keyword>
<evidence type="ECO:0000259" key="5">
    <source>
        <dbReference type="Pfam" id="PF03135"/>
    </source>
</evidence>
<dbReference type="SUPFAM" id="SSF52540">
    <property type="entry name" value="P-loop containing nucleoside triphosphate hydrolases"/>
    <property type="match status" value="1"/>
</dbReference>
<evidence type="ECO:0000256" key="4">
    <source>
        <dbReference type="SAM" id="Phobius"/>
    </source>
</evidence>
<dbReference type="Pfam" id="PF03135">
    <property type="entry name" value="CagE_TrbE_VirB"/>
    <property type="match status" value="1"/>
</dbReference>
<evidence type="ECO:0000256" key="3">
    <source>
        <dbReference type="ARBA" id="ARBA00022840"/>
    </source>
</evidence>
<dbReference type="InterPro" id="IPR018145">
    <property type="entry name" value="CagE_TrbE_VirB_cntrl_dom"/>
</dbReference>
<evidence type="ECO:0000256" key="2">
    <source>
        <dbReference type="ARBA" id="ARBA00022741"/>
    </source>
</evidence>
<dbReference type="GO" id="GO:0005524">
    <property type="term" value="F:ATP binding"/>
    <property type="evidence" value="ECO:0007669"/>
    <property type="project" value="UniProtKB-KW"/>
</dbReference>
<keyword evidence="4" id="KW-0812">Transmembrane</keyword>
<name>A0A8S8XHF7_9PROT</name>
<dbReference type="EMBL" id="BOPV01000001">
    <property type="protein sequence ID" value="GIL41431.1"/>
    <property type="molecule type" value="Genomic_DNA"/>
</dbReference>
<reference evidence="6" key="1">
    <citation type="submission" date="2021-02" db="EMBL/GenBank/DDBJ databases">
        <title>Genome sequence of Rhodospirillales sp. strain TMPK1 isolated from soil.</title>
        <authorList>
            <person name="Nakai R."/>
            <person name="Kusada H."/>
            <person name="Tamaki H."/>
        </authorList>
    </citation>
    <scope>NUCLEOTIDE SEQUENCE</scope>
    <source>
        <strain evidence="6">TMPK1</strain>
    </source>
</reference>
<comment type="similarity">
    <text evidence="1">Belongs to the TrbE/VirB4 family.</text>
</comment>
<feature type="domain" description="CagE TrbE VirB component of type IV transporter system central" evidence="5">
    <location>
        <begin position="265"/>
        <end position="402"/>
    </location>
</feature>
<protein>
    <recommendedName>
        <fullName evidence="5">CagE TrbE VirB component of type IV transporter system central domain-containing protein</fullName>
    </recommendedName>
</protein>
<organism evidence="6 7">
    <name type="scientific">Roseiterribacter gracilis</name>
    <dbReference type="NCBI Taxonomy" id="2812848"/>
    <lineage>
        <taxon>Bacteria</taxon>
        <taxon>Pseudomonadati</taxon>
        <taxon>Pseudomonadota</taxon>
        <taxon>Alphaproteobacteria</taxon>
        <taxon>Rhodospirillales</taxon>
        <taxon>Roseiterribacteraceae</taxon>
        <taxon>Roseiterribacter</taxon>
    </lineage>
</organism>
<comment type="caution">
    <text evidence="6">The sequence shown here is derived from an EMBL/GenBank/DDBJ whole genome shotgun (WGS) entry which is preliminary data.</text>
</comment>
<dbReference type="PANTHER" id="PTHR30121:SF12">
    <property type="entry name" value="TYPE IV SECRETION SYSTEM PROTEIN CAGE"/>
    <property type="match status" value="1"/>
</dbReference>
<dbReference type="AlphaFoldDB" id="A0A8S8XHF7"/>
<dbReference type="PANTHER" id="PTHR30121">
    <property type="entry name" value="UNCHARACTERIZED PROTEIN YJGR-RELATED"/>
    <property type="match status" value="1"/>
</dbReference>
<evidence type="ECO:0000256" key="1">
    <source>
        <dbReference type="ARBA" id="ARBA00006512"/>
    </source>
</evidence>
<dbReference type="InterPro" id="IPR027417">
    <property type="entry name" value="P-loop_NTPase"/>
</dbReference>
<sequence length="838" mass="91959">MSLPVALPPSLWFAALGFVGTVASAAGAAALLVPRVRERALPRPVKKHLADYIPLDETLSIETHGPTGAATRKGVAIRCKDGTHVAVLELAGRDVAFLTEDEQRGLYHVAKQLLDGAADDGVRLRHILLRRPINAPAEPPMRTRLAAEIARRWNARAARGWRNTLALVLEIDGGTDALAKLNERVERAQTLLRPFGPELLTNFAGDSVAGDLTLAGFFGQLIAPITRPNPARLGADLAHALAVDEVEFEAPDLPSGWFRFWRGEDCKLGCVLSVRDFGQDMRAKLIEDLMTVDAELAVVQAITPLRKAKASMRIYKKSTSDLSAYFRPSIAGQYSTLLNMIGADDDEAGVLVEHAMVLVVYGDTRDTLERHRQNVEAALTQNGARPKRERGLAAACWFDQIPTAEPWPRVMELSSWNVANLLSFNAPPAGAETSVLDKIREADGRWVDGTATGAIAYVPTAQGTLFAAQYHERAGSNAGHSITIGDTNAGKTTWAQFLALMSSRHTNLSTYVFDRLHGMYAFTSCVEQTYVQFGGERLAGTIQGGLNPLHAIDSERGLEAVQRWLEDVAHVEDAEGIDEIANALSIARLVPRDERSLAALLPMMFGAHGRVRRELQKWVDPRRYGGLVNAPQEVIGLDGAWLTAFDMTDIGADDELAPAILGYLIQRCLWHMRDSGCRAHFLMDEMPALIRIAHMPETIGMLLREIRKAGGFVSLLCQTPRDLAGDFGSLVRSQCKTQWIYPNPNASDEDWRQAGIELNEKELAFLQGRSPLNYQVQRGVLLRRPGQRTSVVLDVDLACLGKKLLKVFSSDAEDVRFLADLQAQFGRDVAIERYVGNA</sequence>
<keyword evidence="7" id="KW-1185">Reference proteome</keyword>
<evidence type="ECO:0000313" key="6">
    <source>
        <dbReference type="EMBL" id="GIL41431.1"/>
    </source>
</evidence>
<evidence type="ECO:0000313" key="7">
    <source>
        <dbReference type="Proteomes" id="UP000681075"/>
    </source>
</evidence>
<dbReference type="Gene3D" id="3.40.50.300">
    <property type="entry name" value="P-loop containing nucleotide triphosphate hydrolases"/>
    <property type="match status" value="1"/>
</dbReference>
<dbReference type="RefSeq" id="WP_420244914.1">
    <property type="nucleotide sequence ID" value="NZ_BOPV01000001.1"/>
</dbReference>
<keyword evidence="2" id="KW-0547">Nucleotide-binding</keyword>
<dbReference type="Proteomes" id="UP000681075">
    <property type="component" value="Unassembled WGS sequence"/>
</dbReference>
<proteinExistence type="inferred from homology"/>
<dbReference type="InterPro" id="IPR051162">
    <property type="entry name" value="T4SS_component"/>
</dbReference>